<dbReference type="STRING" id="1088869.GMO_12160"/>
<feature type="signal peptide" evidence="2">
    <location>
        <begin position="1"/>
        <end position="27"/>
    </location>
</feature>
<evidence type="ECO:0000256" key="2">
    <source>
        <dbReference type="SAM" id="SignalP"/>
    </source>
</evidence>
<dbReference type="AlphaFoldDB" id="G6XI06"/>
<feature type="region of interest" description="Disordered" evidence="1">
    <location>
        <begin position="98"/>
        <end position="126"/>
    </location>
</feature>
<name>G6XI06_9PROT</name>
<dbReference type="PROSITE" id="PS51257">
    <property type="entry name" value="PROKAR_LIPOPROTEIN"/>
    <property type="match status" value="1"/>
</dbReference>
<gene>
    <name evidence="3" type="ORF">GMO_12160</name>
</gene>
<sequence length="126" mass="13770">MKTSLRHRIFRKAVLLVLGGGLLSSCAIHPQIEGVAPSPNARLYSYLIVHGMARGAIMTRQITPENIRQLVALDRNAQIAAINAMRLQNRAGNRQADATLEDLLKDISQPPSHGVASTEAQKNRQP</sequence>
<comment type="caution">
    <text evidence="3">The sequence shown here is derived from an EMBL/GenBank/DDBJ whole genome shotgun (WGS) entry which is preliminary data.</text>
</comment>
<proteinExistence type="predicted"/>
<dbReference type="Proteomes" id="UP000004949">
    <property type="component" value="Unassembled WGS sequence"/>
</dbReference>
<evidence type="ECO:0000313" key="3">
    <source>
        <dbReference type="EMBL" id="EHH68446.1"/>
    </source>
</evidence>
<organism evidence="3 4">
    <name type="scientific">Gluconobacter morbifer G707</name>
    <dbReference type="NCBI Taxonomy" id="1088869"/>
    <lineage>
        <taxon>Bacteria</taxon>
        <taxon>Pseudomonadati</taxon>
        <taxon>Pseudomonadota</taxon>
        <taxon>Alphaproteobacteria</taxon>
        <taxon>Acetobacterales</taxon>
        <taxon>Acetobacteraceae</taxon>
        <taxon>Gluconobacter</taxon>
    </lineage>
</organism>
<evidence type="ECO:0000256" key="1">
    <source>
        <dbReference type="SAM" id="MobiDB-lite"/>
    </source>
</evidence>
<keyword evidence="4" id="KW-1185">Reference proteome</keyword>
<reference evidence="3 4" key="1">
    <citation type="submission" date="2011-10" db="EMBL/GenBank/DDBJ databases">
        <title>Genome sequence of Gluconobacter morbifer G707, isolated from Drosophila gut.</title>
        <authorList>
            <person name="Lee W.-J."/>
            <person name="Kim E.-K."/>
        </authorList>
    </citation>
    <scope>NUCLEOTIDE SEQUENCE [LARGE SCALE GENOMIC DNA]</scope>
    <source>
        <strain evidence="3 4">G707</strain>
    </source>
</reference>
<dbReference type="PATRIC" id="fig|1088869.3.peg.1218"/>
<accession>G6XI06</accession>
<protein>
    <recommendedName>
        <fullName evidence="5">Lipoprotein</fullName>
    </recommendedName>
</protein>
<evidence type="ECO:0008006" key="5">
    <source>
        <dbReference type="Google" id="ProtNLM"/>
    </source>
</evidence>
<feature type="chain" id="PRO_5003489732" description="Lipoprotein" evidence="2">
    <location>
        <begin position="28"/>
        <end position="126"/>
    </location>
</feature>
<dbReference type="RefSeq" id="WP_008851363.1">
    <property type="nucleotide sequence ID" value="NZ_AGQV01000002.1"/>
</dbReference>
<keyword evidence="2" id="KW-0732">Signal</keyword>
<dbReference type="EMBL" id="AGQV01000002">
    <property type="protein sequence ID" value="EHH68446.1"/>
    <property type="molecule type" value="Genomic_DNA"/>
</dbReference>
<dbReference type="OrthoDB" id="7224786at2"/>
<evidence type="ECO:0000313" key="4">
    <source>
        <dbReference type="Proteomes" id="UP000004949"/>
    </source>
</evidence>